<name>A0A944MB49_9GAMM</name>
<evidence type="ECO:0000313" key="5">
    <source>
        <dbReference type="Proteomes" id="UP000770889"/>
    </source>
</evidence>
<dbReference type="AlphaFoldDB" id="A0A944MB49"/>
<dbReference type="Gene3D" id="1.25.40.10">
    <property type="entry name" value="Tetratricopeptide repeat domain"/>
    <property type="match status" value="1"/>
</dbReference>
<dbReference type="Pfam" id="PF13432">
    <property type="entry name" value="TPR_16"/>
    <property type="match status" value="2"/>
</dbReference>
<dbReference type="InterPro" id="IPR050498">
    <property type="entry name" value="Ycf3"/>
</dbReference>
<feature type="repeat" description="TPR" evidence="3">
    <location>
        <begin position="44"/>
        <end position="77"/>
    </location>
</feature>
<dbReference type="SMART" id="SM00028">
    <property type="entry name" value="TPR"/>
    <property type="match status" value="4"/>
</dbReference>
<dbReference type="PROSITE" id="PS50005">
    <property type="entry name" value="TPR"/>
    <property type="match status" value="2"/>
</dbReference>
<comment type="caution">
    <text evidence="4">The sequence shown here is derived from an EMBL/GenBank/DDBJ whole genome shotgun (WGS) entry which is preliminary data.</text>
</comment>
<reference evidence="4 5" key="1">
    <citation type="submission" date="2021-05" db="EMBL/GenBank/DDBJ databases">
        <title>Genetic and Functional Diversity in Clade A Lucinid endosymbionts from the Bahamas.</title>
        <authorList>
            <person name="Giani N.M."/>
            <person name="Engel A.S."/>
            <person name="Campbell B.J."/>
        </authorList>
    </citation>
    <scope>NUCLEOTIDE SEQUENCE [LARGE SCALE GENOMIC DNA]</scope>
    <source>
        <strain evidence="4">LUC16012Gg_MoonRockCtena</strain>
    </source>
</reference>
<evidence type="ECO:0000256" key="1">
    <source>
        <dbReference type="ARBA" id="ARBA00022737"/>
    </source>
</evidence>
<dbReference type="PANTHER" id="PTHR44858:SF1">
    <property type="entry name" value="UDP-N-ACETYLGLUCOSAMINE--PEPTIDE N-ACETYLGLUCOSAMINYLTRANSFERASE SPINDLY-RELATED"/>
    <property type="match status" value="1"/>
</dbReference>
<keyword evidence="2 3" id="KW-0802">TPR repeat</keyword>
<dbReference type="EMBL" id="JAHHGM010000002">
    <property type="protein sequence ID" value="MBT2987825.1"/>
    <property type="molecule type" value="Genomic_DNA"/>
</dbReference>
<feature type="repeat" description="TPR" evidence="3">
    <location>
        <begin position="78"/>
        <end position="111"/>
    </location>
</feature>
<accession>A0A944MB49</accession>
<sequence>MKLIAGYLYYLLIVSGLVLSGCATQQQTTDTTGNLGREKRSSPAKIYVEMGMAYMRDGQSAVALQKLKKALEVDEKSAEANNVIAILYEQLGETARAGKHFDRAVELDARDPYIRNARGSYNCRLARYDAALDDFEQALANPLYPTPWVAMTNAGLCVERAGDEAKAENFYRRALSANATYPIALFQMAEVSLQQENDLSARAYLERYHSEVKPTAASLWLGVQIEKRLRDLAKSAEYRIRLLREFPDAPEVQLLYESERSR</sequence>
<dbReference type="PANTHER" id="PTHR44858">
    <property type="entry name" value="TETRATRICOPEPTIDE REPEAT PROTEIN 6"/>
    <property type="match status" value="1"/>
</dbReference>
<evidence type="ECO:0000256" key="3">
    <source>
        <dbReference type="PROSITE-ProRule" id="PRU00339"/>
    </source>
</evidence>
<dbReference type="NCBIfam" id="TIGR02521">
    <property type="entry name" value="type_IV_pilW"/>
    <property type="match status" value="1"/>
</dbReference>
<dbReference type="PROSITE" id="PS51257">
    <property type="entry name" value="PROKAR_LIPOPROTEIN"/>
    <property type="match status" value="1"/>
</dbReference>
<dbReference type="SUPFAM" id="SSF48452">
    <property type="entry name" value="TPR-like"/>
    <property type="match status" value="1"/>
</dbReference>
<dbReference type="InterPro" id="IPR019734">
    <property type="entry name" value="TPR_rpt"/>
</dbReference>
<keyword evidence="1" id="KW-0677">Repeat</keyword>
<dbReference type="InterPro" id="IPR013360">
    <property type="entry name" value="Pilus_4_PilW"/>
</dbReference>
<dbReference type="Proteomes" id="UP000770889">
    <property type="component" value="Unassembled WGS sequence"/>
</dbReference>
<protein>
    <submittedName>
        <fullName evidence="4">Type IV pilus biogenesis/stability protein PilW</fullName>
    </submittedName>
</protein>
<organism evidence="4 5">
    <name type="scientific">Candidatus Thiodiazotropha taylori</name>
    <dbReference type="NCBI Taxonomy" id="2792791"/>
    <lineage>
        <taxon>Bacteria</taxon>
        <taxon>Pseudomonadati</taxon>
        <taxon>Pseudomonadota</taxon>
        <taxon>Gammaproteobacteria</taxon>
        <taxon>Chromatiales</taxon>
        <taxon>Sedimenticolaceae</taxon>
        <taxon>Candidatus Thiodiazotropha</taxon>
    </lineage>
</organism>
<proteinExistence type="predicted"/>
<dbReference type="InterPro" id="IPR011990">
    <property type="entry name" value="TPR-like_helical_dom_sf"/>
</dbReference>
<gene>
    <name evidence="4" type="primary">pilW</name>
    <name evidence="4" type="ORF">KME65_02580</name>
</gene>
<evidence type="ECO:0000313" key="4">
    <source>
        <dbReference type="EMBL" id="MBT2987825.1"/>
    </source>
</evidence>
<evidence type="ECO:0000256" key="2">
    <source>
        <dbReference type="ARBA" id="ARBA00022803"/>
    </source>
</evidence>